<dbReference type="EMBL" id="CP065644">
    <property type="protein sequence ID" value="QPR70513.1"/>
    <property type="molecule type" value="Genomic_DNA"/>
</dbReference>
<dbReference type="EMBL" id="CP065646">
    <property type="protein sequence ID" value="QPR70588.1"/>
    <property type="molecule type" value="Genomic_DNA"/>
</dbReference>
<feature type="coiled-coil region" evidence="1">
    <location>
        <begin position="28"/>
        <end position="55"/>
    </location>
</feature>
<keyword evidence="2" id="KW-1133">Transmembrane helix</keyword>
<dbReference type="EMBL" id="CP065648">
    <property type="protein sequence ID" value="QPR75152.1"/>
    <property type="molecule type" value="Genomic_DNA"/>
</dbReference>
<accession>A0AB37GRZ7</accession>
<dbReference type="Proteomes" id="UP000595038">
    <property type="component" value="Plasmid unnamed1"/>
</dbReference>
<geneLocation type="plasmid" evidence="4 8">
    <name>unnamed3</name>
</geneLocation>
<evidence type="ECO:0000256" key="2">
    <source>
        <dbReference type="SAM" id="Phobius"/>
    </source>
</evidence>
<reference evidence="7 8" key="1">
    <citation type="submission" date="2020-12" db="EMBL/GenBank/DDBJ databases">
        <title>FDA dAtabase for Regulatory Grade micrObial Sequences (FDA-ARGOS): Supporting development and validation of Infectious Disease Dx tests.</title>
        <authorList>
            <person name="Nelson B."/>
            <person name="Plummer A."/>
            <person name="Tallon L."/>
            <person name="Sadzewicz L."/>
            <person name="Zhao X."/>
            <person name="Boylan J."/>
            <person name="Ott S."/>
            <person name="Bowen H."/>
            <person name="Vavikolanu K."/>
            <person name="Mehta A."/>
            <person name="Aluvathingal J."/>
            <person name="Nadendla S."/>
            <person name="Myers T."/>
            <person name="Yan Y."/>
            <person name="Sichtig H."/>
        </authorList>
    </citation>
    <scope>NUCLEOTIDE SEQUENCE [LARGE SCALE GENOMIC DNA]</scope>
    <source>
        <strain evidence="7 8">FDAARGOS_923</strain>
        <plasmid evidence="3 8">unnamed1</plasmid>
        <plasmid evidence="4 8">unnamed3</plasmid>
        <plasmid evidence="7 8">unnamed4</plasmid>
    </source>
</reference>
<geneLocation type="plasmid" evidence="7 8">
    <name>unnamed4</name>
</geneLocation>
<keyword evidence="2" id="KW-0812">Transmembrane</keyword>
<evidence type="ECO:0000313" key="8">
    <source>
        <dbReference type="Proteomes" id="UP000595038"/>
    </source>
</evidence>
<keyword evidence="2" id="KW-0472">Membrane</keyword>
<dbReference type="Proteomes" id="UP000595038">
    <property type="component" value="Plasmid unnamed3"/>
</dbReference>
<feature type="transmembrane region" description="Helical" evidence="2">
    <location>
        <begin position="12"/>
        <end position="31"/>
    </location>
</feature>
<gene>
    <name evidence="3" type="ORF">I6G80_00085</name>
    <name evidence="4" type="ORF">I6G80_00400</name>
    <name evidence="5" type="ORF">I6G80_24310</name>
    <name evidence="6" type="ORF">I6G80_24410</name>
    <name evidence="7" type="ORF">I6G80_24570</name>
</gene>
<dbReference type="EMBL" id="CP065648">
    <property type="protein sequence ID" value="QPR75183.1"/>
    <property type="molecule type" value="Genomic_DNA"/>
</dbReference>
<name>A0AB37GRZ7_BACLI</name>
<evidence type="ECO:0000313" key="7">
    <source>
        <dbReference type="EMBL" id="QPR75183.1"/>
    </source>
</evidence>
<geneLocation type="plasmid" evidence="3 8">
    <name>unnamed1</name>
</geneLocation>
<dbReference type="Proteomes" id="UP000595038">
    <property type="component" value="Plasmid unnamed4"/>
</dbReference>
<protein>
    <submittedName>
        <fullName evidence="7">Uncharacterized protein</fullName>
    </submittedName>
</protein>
<evidence type="ECO:0000313" key="3">
    <source>
        <dbReference type="EMBL" id="QPR70513.1"/>
    </source>
</evidence>
<evidence type="ECO:0000256" key="1">
    <source>
        <dbReference type="SAM" id="Coils"/>
    </source>
</evidence>
<dbReference type="RefSeq" id="WP_197941850.1">
    <property type="nucleotide sequence ID" value="NZ_CP065644.1"/>
</dbReference>
<keyword evidence="7" id="KW-0614">Plasmid</keyword>
<dbReference type="EMBL" id="CP065648">
    <property type="protein sequence ID" value="QPR75136.1"/>
    <property type="molecule type" value="Genomic_DNA"/>
</dbReference>
<organism evidence="7 8">
    <name type="scientific">Bacillus licheniformis</name>
    <dbReference type="NCBI Taxonomy" id="1402"/>
    <lineage>
        <taxon>Bacteria</taxon>
        <taxon>Bacillati</taxon>
        <taxon>Bacillota</taxon>
        <taxon>Bacilli</taxon>
        <taxon>Bacillales</taxon>
        <taxon>Bacillaceae</taxon>
        <taxon>Bacillus</taxon>
    </lineage>
</organism>
<sequence length="182" mass="20575">MEGQQKKQGARIVVIIAAVIVALMLIYTQSLKKDLAAATEQKENYANQIDRLKKLDQSKAAELNHEFINRFFTYKNTKQRYEDIEPLMTEKGYQSTYPSGSSIPKKGSDVSSSVSGLRSYEYETDKQSISFMNEFNVRTSYNGTANEQKIVIKTDLIALENGDWKVDNVEFIANVGGQQPQD</sequence>
<keyword evidence="1" id="KW-0175">Coiled coil</keyword>
<proteinExistence type="predicted"/>
<evidence type="ECO:0000313" key="5">
    <source>
        <dbReference type="EMBL" id="QPR75136.1"/>
    </source>
</evidence>
<evidence type="ECO:0000313" key="6">
    <source>
        <dbReference type="EMBL" id="QPR75152.1"/>
    </source>
</evidence>
<evidence type="ECO:0000313" key="4">
    <source>
        <dbReference type="EMBL" id="QPR70588.1"/>
    </source>
</evidence>
<dbReference type="AlphaFoldDB" id="A0AB37GRZ7"/>